<sequence length="256" mass="27906">MLEEMIAAVRGAQKIYKSAHGDLGIKEKSSDVDLVTQYDGKIQEYLFAELSKAVPGCSFLGEEGGGEKKLTDGYCFIIDPIDGTTNFVKGFQHSAISVGLAKDKELIAGVVLDPDLDNLFYAEKGKGAYLNGKPIHVSDCALKESLVLFGTCPYEHELAEKTFKLTEQIFYNCLEVRRCGSAALDICYVAAGKADLYYELILRPWDLAGATVILREAGGICKTVEGDEIDLTKIRSYVCSGGKNLKAFYEIANGIL</sequence>
<feature type="binding site" evidence="7">
    <location>
        <position position="206"/>
    </location>
    <ligand>
        <name>Mg(2+)</name>
        <dbReference type="ChEBI" id="CHEBI:18420"/>
        <label>1</label>
        <note>catalytic</note>
    </ligand>
</feature>
<dbReference type="InterPro" id="IPR020583">
    <property type="entry name" value="Inositol_monoP_metal-BS"/>
</dbReference>
<comment type="caution">
    <text evidence="9">The sequence shown here is derived from an EMBL/GenBank/DDBJ whole genome shotgun (WGS) entry which is preliminary data.</text>
</comment>
<dbReference type="InterPro" id="IPR033942">
    <property type="entry name" value="IMPase"/>
</dbReference>
<comment type="catalytic activity">
    <reaction evidence="1 8">
        <text>a myo-inositol phosphate + H2O = myo-inositol + phosphate</text>
        <dbReference type="Rhea" id="RHEA:24056"/>
        <dbReference type="ChEBI" id="CHEBI:15377"/>
        <dbReference type="ChEBI" id="CHEBI:17268"/>
        <dbReference type="ChEBI" id="CHEBI:43474"/>
        <dbReference type="ChEBI" id="CHEBI:84139"/>
        <dbReference type="EC" id="3.1.3.25"/>
    </reaction>
</comment>
<evidence type="ECO:0000256" key="7">
    <source>
        <dbReference type="PIRSR" id="PIRSR600760-2"/>
    </source>
</evidence>
<dbReference type="EC" id="3.1.3.25" evidence="8"/>
<accession>A0A9D2S855</accession>
<feature type="binding site" evidence="7">
    <location>
        <position position="79"/>
    </location>
    <ligand>
        <name>Mg(2+)</name>
        <dbReference type="ChEBI" id="CHEBI:18420"/>
        <label>1</label>
        <note>catalytic</note>
    </ligand>
</feature>
<dbReference type="Gene3D" id="3.40.190.80">
    <property type="match status" value="1"/>
</dbReference>
<dbReference type="GO" id="GO:0046872">
    <property type="term" value="F:metal ion binding"/>
    <property type="evidence" value="ECO:0007669"/>
    <property type="project" value="UniProtKB-KW"/>
</dbReference>
<proteinExistence type="inferred from homology"/>
<dbReference type="InterPro" id="IPR000760">
    <property type="entry name" value="Inositol_monophosphatase-like"/>
</dbReference>
<feature type="binding site" evidence="7">
    <location>
        <position position="82"/>
    </location>
    <ligand>
        <name>Mg(2+)</name>
        <dbReference type="ChEBI" id="CHEBI:18420"/>
        <label>1</label>
        <note>catalytic</note>
    </ligand>
</feature>
<dbReference type="PANTHER" id="PTHR20854">
    <property type="entry name" value="INOSITOL MONOPHOSPHATASE"/>
    <property type="match status" value="1"/>
</dbReference>
<name>A0A9D2S855_9FIRM</name>
<gene>
    <name evidence="9" type="ORF">IAA37_00900</name>
</gene>
<dbReference type="InterPro" id="IPR020550">
    <property type="entry name" value="Inositol_monophosphatase_CS"/>
</dbReference>
<reference evidence="9" key="1">
    <citation type="journal article" date="2021" name="PeerJ">
        <title>Extensive microbial diversity within the chicken gut microbiome revealed by metagenomics and culture.</title>
        <authorList>
            <person name="Gilroy R."/>
            <person name="Ravi A."/>
            <person name="Getino M."/>
            <person name="Pursley I."/>
            <person name="Horton D.L."/>
            <person name="Alikhan N.F."/>
            <person name="Baker D."/>
            <person name="Gharbi K."/>
            <person name="Hall N."/>
            <person name="Watson M."/>
            <person name="Adriaenssens E.M."/>
            <person name="Foster-Nyarko E."/>
            <person name="Jarju S."/>
            <person name="Secka A."/>
            <person name="Antonio M."/>
            <person name="Oren A."/>
            <person name="Chaudhuri R.R."/>
            <person name="La Ragione R."/>
            <person name="Hildebrand F."/>
            <person name="Pallen M.J."/>
        </authorList>
    </citation>
    <scope>NUCLEOTIDE SEQUENCE</scope>
    <source>
        <strain evidence="9">CHK188-16595</strain>
    </source>
</reference>
<feature type="binding site" evidence="7">
    <location>
        <position position="81"/>
    </location>
    <ligand>
        <name>Mg(2+)</name>
        <dbReference type="ChEBI" id="CHEBI:18420"/>
        <label>1</label>
        <note>catalytic</note>
    </ligand>
</feature>
<protein>
    <recommendedName>
        <fullName evidence="8">Inositol-1-monophosphatase</fullName>
        <ecNumber evidence="8">3.1.3.25</ecNumber>
    </recommendedName>
</protein>
<dbReference type="PANTHER" id="PTHR20854:SF4">
    <property type="entry name" value="INOSITOL-1-MONOPHOSPHATASE-RELATED"/>
    <property type="match status" value="1"/>
</dbReference>
<dbReference type="PROSITE" id="PS00630">
    <property type="entry name" value="IMP_2"/>
    <property type="match status" value="1"/>
</dbReference>
<keyword evidence="6 7" id="KW-0460">Magnesium</keyword>
<organism evidence="9 10">
    <name type="scientific">Candidatus Eubacterium faecale</name>
    <dbReference type="NCBI Taxonomy" id="2838568"/>
    <lineage>
        <taxon>Bacteria</taxon>
        <taxon>Bacillati</taxon>
        <taxon>Bacillota</taxon>
        <taxon>Clostridia</taxon>
        <taxon>Eubacteriales</taxon>
        <taxon>Eubacteriaceae</taxon>
        <taxon>Eubacterium</taxon>
    </lineage>
</organism>
<dbReference type="Proteomes" id="UP000823877">
    <property type="component" value="Unassembled WGS sequence"/>
</dbReference>
<evidence type="ECO:0000256" key="4">
    <source>
        <dbReference type="ARBA" id="ARBA00022723"/>
    </source>
</evidence>
<keyword evidence="5 8" id="KW-0378">Hydrolase</keyword>
<dbReference type="CDD" id="cd01639">
    <property type="entry name" value="IMPase"/>
    <property type="match status" value="1"/>
</dbReference>
<dbReference type="GO" id="GO:0008934">
    <property type="term" value="F:inositol monophosphate 1-phosphatase activity"/>
    <property type="evidence" value="ECO:0007669"/>
    <property type="project" value="InterPro"/>
</dbReference>
<keyword evidence="4 7" id="KW-0479">Metal-binding</keyword>
<dbReference type="PROSITE" id="PS00629">
    <property type="entry name" value="IMP_1"/>
    <property type="match status" value="1"/>
</dbReference>
<feature type="binding site" evidence="7">
    <location>
        <position position="62"/>
    </location>
    <ligand>
        <name>Mg(2+)</name>
        <dbReference type="ChEBI" id="CHEBI:18420"/>
        <label>1</label>
        <note>catalytic</note>
    </ligand>
</feature>
<evidence type="ECO:0000256" key="2">
    <source>
        <dbReference type="ARBA" id="ARBA00001946"/>
    </source>
</evidence>
<dbReference type="GO" id="GO:0007165">
    <property type="term" value="P:signal transduction"/>
    <property type="evidence" value="ECO:0007669"/>
    <property type="project" value="TreeGrafter"/>
</dbReference>
<comment type="cofactor">
    <cofactor evidence="2 7 8">
        <name>Mg(2+)</name>
        <dbReference type="ChEBI" id="CHEBI:18420"/>
    </cofactor>
</comment>
<comment type="similarity">
    <text evidence="3 8">Belongs to the inositol monophosphatase superfamily.</text>
</comment>
<evidence type="ECO:0000256" key="1">
    <source>
        <dbReference type="ARBA" id="ARBA00001033"/>
    </source>
</evidence>
<evidence type="ECO:0000256" key="8">
    <source>
        <dbReference type="RuleBase" id="RU364068"/>
    </source>
</evidence>
<reference evidence="9" key="2">
    <citation type="submission" date="2021-04" db="EMBL/GenBank/DDBJ databases">
        <authorList>
            <person name="Gilroy R."/>
        </authorList>
    </citation>
    <scope>NUCLEOTIDE SEQUENCE</scope>
    <source>
        <strain evidence="9">CHK188-16595</strain>
    </source>
</reference>
<evidence type="ECO:0000313" key="9">
    <source>
        <dbReference type="EMBL" id="HJB74217.1"/>
    </source>
</evidence>
<dbReference type="GO" id="GO:0046854">
    <property type="term" value="P:phosphatidylinositol phosphate biosynthetic process"/>
    <property type="evidence" value="ECO:0007669"/>
    <property type="project" value="InterPro"/>
</dbReference>
<evidence type="ECO:0000256" key="6">
    <source>
        <dbReference type="ARBA" id="ARBA00022842"/>
    </source>
</evidence>
<evidence type="ECO:0000256" key="3">
    <source>
        <dbReference type="ARBA" id="ARBA00009759"/>
    </source>
</evidence>
<dbReference type="EMBL" id="DWXN01000002">
    <property type="protein sequence ID" value="HJB74217.1"/>
    <property type="molecule type" value="Genomic_DNA"/>
</dbReference>
<dbReference type="AlphaFoldDB" id="A0A9D2S855"/>
<evidence type="ECO:0000256" key="5">
    <source>
        <dbReference type="ARBA" id="ARBA00022801"/>
    </source>
</evidence>
<evidence type="ECO:0000313" key="10">
    <source>
        <dbReference type="Proteomes" id="UP000823877"/>
    </source>
</evidence>
<dbReference type="GO" id="GO:0006020">
    <property type="term" value="P:inositol metabolic process"/>
    <property type="evidence" value="ECO:0007669"/>
    <property type="project" value="TreeGrafter"/>
</dbReference>
<dbReference type="SUPFAM" id="SSF56655">
    <property type="entry name" value="Carbohydrate phosphatase"/>
    <property type="match status" value="1"/>
</dbReference>
<dbReference type="Gene3D" id="3.30.540.10">
    <property type="entry name" value="Fructose-1,6-Bisphosphatase, subunit A, domain 1"/>
    <property type="match status" value="1"/>
</dbReference>
<dbReference type="Pfam" id="PF00459">
    <property type="entry name" value="Inositol_P"/>
    <property type="match status" value="1"/>
</dbReference>
<dbReference type="PRINTS" id="PR00377">
    <property type="entry name" value="IMPHPHTASES"/>
</dbReference>